<reference evidence="2 3" key="1">
    <citation type="submission" date="2018-08" db="EMBL/GenBank/DDBJ databases">
        <title>The metabolism and importance of syntrophic acetate oxidation coupled to methane or sulfide production in haloalkaline environments.</title>
        <authorList>
            <person name="Timmers P.H.A."/>
            <person name="Vavourakis C.D."/>
            <person name="Sorokin D.Y."/>
            <person name="Sinninghe Damste J.S."/>
            <person name="Muyzer G."/>
            <person name="Stams A.J.M."/>
            <person name="Plugge C.M."/>
        </authorList>
    </citation>
    <scope>NUCLEOTIDE SEQUENCE [LARGE SCALE GENOMIC DNA]</scope>
    <source>
        <strain evidence="2">MSAO_Arc3</strain>
    </source>
</reference>
<dbReference type="Proteomes" id="UP000284763">
    <property type="component" value="Unassembled WGS sequence"/>
</dbReference>
<dbReference type="AlphaFoldDB" id="A0A3R7XIQ5"/>
<keyword evidence="1" id="KW-0472">Membrane</keyword>
<proteinExistence type="predicted"/>
<sequence length="248" mass="26766">MSQENNKDRLYYVIIALSIVLVLLAATLFVSSQDTKGNDAEHTIQMRGNAEIMAVPDKATLNIGVVVQAPNADEATEENADIMNAVIEELKDIGLEDSEIQTSSVSVSPVYNYDGRTPTIEGYSASNNVRITTSKLDSLGDMIDRSVAAGANQIGGISFSVSDEKQKELRDELISEAVSDATSKAEMLASSLGVDIVGVKSSYIADTREPRLFYEEVAMDAEMAERPTPIEPGESSISMSVQVTYLIE</sequence>
<comment type="caution">
    <text evidence="2">The sequence shown here is derived from an EMBL/GenBank/DDBJ whole genome shotgun (WGS) entry which is preliminary data.</text>
</comment>
<organism evidence="2 3">
    <name type="scientific">Methanosalsum natronophilum</name>
    <dbReference type="NCBI Taxonomy" id="768733"/>
    <lineage>
        <taxon>Archaea</taxon>
        <taxon>Methanobacteriati</taxon>
        <taxon>Methanobacteriota</taxon>
        <taxon>Stenosarchaea group</taxon>
        <taxon>Methanomicrobia</taxon>
        <taxon>Methanosarcinales</taxon>
        <taxon>Methanosarcinaceae</taxon>
        <taxon>Methanosalsum</taxon>
    </lineage>
</organism>
<keyword evidence="1" id="KW-1133">Transmembrane helix</keyword>
<dbReference type="PANTHER" id="PTHR34387">
    <property type="entry name" value="SLR1258 PROTEIN"/>
    <property type="match status" value="1"/>
</dbReference>
<accession>A0A3R7XIQ5</accession>
<name>A0A3R7XIQ5_9EURY</name>
<dbReference type="InterPro" id="IPR007497">
    <property type="entry name" value="SIMPL/DUF541"/>
</dbReference>
<evidence type="ECO:0000313" key="2">
    <source>
        <dbReference type="EMBL" id="RQD88865.1"/>
    </source>
</evidence>
<gene>
    <name evidence="2" type="ORF">D5R95_02680</name>
</gene>
<protein>
    <submittedName>
        <fullName evidence="2">SIMPL domain-containing protein</fullName>
    </submittedName>
</protein>
<dbReference type="PANTHER" id="PTHR34387:SF2">
    <property type="entry name" value="SLR1258 PROTEIN"/>
    <property type="match status" value="1"/>
</dbReference>
<evidence type="ECO:0000256" key="1">
    <source>
        <dbReference type="SAM" id="Phobius"/>
    </source>
</evidence>
<dbReference type="Pfam" id="PF04402">
    <property type="entry name" value="SIMPL"/>
    <property type="match status" value="1"/>
</dbReference>
<dbReference type="InterPro" id="IPR052022">
    <property type="entry name" value="26kDa_periplasmic_antigen"/>
</dbReference>
<dbReference type="Gene3D" id="3.30.70.2970">
    <property type="entry name" value="Protein of unknown function (DUF541), domain 2"/>
    <property type="match status" value="1"/>
</dbReference>
<feature type="transmembrane region" description="Helical" evidence="1">
    <location>
        <begin position="12"/>
        <end position="30"/>
    </location>
</feature>
<dbReference type="EMBL" id="QZAB01000181">
    <property type="protein sequence ID" value="RQD88865.1"/>
    <property type="molecule type" value="Genomic_DNA"/>
</dbReference>
<dbReference type="GO" id="GO:0006974">
    <property type="term" value="P:DNA damage response"/>
    <property type="evidence" value="ECO:0007669"/>
    <property type="project" value="TreeGrafter"/>
</dbReference>
<dbReference type="Gene3D" id="3.30.110.170">
    <property type="entry name" value="Protein of unknown function (DUF541), domain 1"/>
    <property type="match status" value="1"/>
</dbReference>
<evidence type="ECO:0000313" key="3">
    <source>
        <dbReference type="Proteomes" id="UP000284763"/>
    </source>
</evidence>
<keyword evidence="1" id="KW-0812">Transmembrane</keyword>